<evidence type="ECO:0000256" key="5">
    <source>
        <dbReference type="ARBA" id="ARBA00023136"/>
    </source>
</evidence>
<evidence type="ECO:0000313" key="8">
    <source>
        <dbReference type="EMBL" id="SIR44330.1"/>
    </source>
</evidence>
<evidence type="ECO:0000256" key="3">
    <source>
        <dbReference type="ARBA" id="ARBA00022692"/>
    </source>
</evidence>
<keyword evidence="4 6" id="KW-1133">Transmembrane helix</keyword>
<keyword evidence="5 6" id="KW-0472">Membrane</keyword>
<evidence type="ECO:0000256" key="6">
    <source>
        <dbReference type="SAM" id="Phobius"/>
    </source>
</evidence>
<feature type="transmembrane region" description="Helical" evidence="6">
    <location>
        <begin position="259"/>
        <end position="280"/>
    </location>
</feature>
<sequence>MAYKRRRKLSLQRKHLFIATTEGISTVIFQMLLGGPFLTGYLLYLGADSSVVGFVLSITTLVNILQVFIAFMVQKLQSRKWTLVIFIAIQRTLWGSTGLIPFVLDKEWWVPVFIILYASAFLANNVINVLWTSLLSDMVPEGVRGRYFGIRNTILNALGSVMIFMGGRILDTHSESTGFLILFILAWIFGLMNIVTFFFYPDLPFERSTENKIMPMMKKPLRDASFMKSTIFLASWLFLQTLVVPLYSYVMLDLLHINYQTVSLLTVVQTIAMMSSFYIWGSLNARYSNKTLLFWTLPIIAGSCLAWGMLSFLPVLLVLIISHVLLGIGVGGFNQLVFNFTIGDTPKSERPMFIAMFAAITGVTSFLGPMIGGQLFKVMKVFPEWVQQYGFQSVVGFVMLIVALTFGRRILREG</sequence>
<evidence type="ECO:0000259" key="7">
    <source>
        <dbReference type="PROSITE" id="PS50850"/>
    </source>
</evidence>
<comment type="subcellular location">
    <subcellularLocation>
        <location evidence="1">Cell membrane</location>
        <topology evidence="1">Multi-pass membrane protein</topology>
    </subcellularLocation>
</comment>
<keyword evidence="3 6" id="KW-0812">Transmembrane</keyword>
<accession>A0ABY1K948</accession>
<feature type="transmembrane region" description="Helical" evidence="6">
    <location>
        <begin position="352"/>
        <end position="371"/>
    </location>
</feature>
<comment type="caution">
    <text evidence="8">The sequence shown here is derived from an EMBL/GenBank/DDBJ whole genome shotgun (WGS) entry which is preliminary data.</text>
</comment>
<dbReference type="InterPro" id="IPR036259">
    <property type="entry name" value="MFS_trans_sf"/>
</dbReference>
<feature type="transmembrane region" description="Helical" evidence="6">
    <location>
        <begin position="176"/>
        <end position="200"/>
    </location>
</feature>
<dbReference type="Proteomes" id="UP000186666">
    <property type="component" value="Unassembled WGS sequence"/>
</dbReference>
<feature type="transmembrane region" description="Helical" evidence="6">
    <location>
        <begin position="152"/>
        <end position="170"/>
    </location>
</feature>
<feature type="transmembrane region" description="Helical" evidence="6">
    <location>
        <begin position="391"/>
        <end position="411"/>
    </location>
</feature>
<keyword evidence="2" id="KW-0813">Transport</keyword>
<evidence type="ECO:0000256" key="4">
    <source>
        <dbReference type="ARBA" id="ARBA00022989"/>
    </source>
</evidence>
<dbReference type="PANTHER" id="PTHR23526:SF2">
    <property type="entry name" value="MAJOR FACILITATOR SUPERFAMILY (MFS) PROFILE DOMAIN-CONTAINING PROTEIN"/>
    <property type="match status" value="1"/>
</dbReference>
<dbReference type="Gene3D" id="1.20.1250.20">
    <property type="entry name" value="MFS general substrate transporter like domains"/>
    <property type="match status" value="1"/>
</dbReference>
<gene>
    <name evidence="8" type="ORF">SAMN05421578_11446</name>
</gene>
<dbReference type="EMBL" id="FTNK01000014">
    <property type="protein sequence ID" value="SIR44330.1"/>
    <property type="molecule type" value="Genomic_DNA"/>
</dbReference>
<evidence type="ECO:0000256" key="1">
    <source>
        <dbReference type="ARBA" id="ARBA00004651"/>
    </source>
</evidence>
<protein>
    <submittedName>
        <fullName evidence="8">MFS-type transporter involved in bile tolerance, Atg22 family</fullName>
    </submittedName>
</protein>
<feature type="transmembrane region" description="Helical" evidence="6">
    <location>
        <begin position="83"/>
        <end position="102"/>
    </location>
</feature>
<keyword evidence="9" id="KW-1185">Reference proteome</keyword>
<feature type="domain" description="Major facilitator superfamily (MFS) profile" evidence="7">
    <location>
        <begin position="182"/>
        <end position="414"/>
    </location>
</feature>
<dbReference type="InterPro" id="IPR052528">
    <property type="entry name" value="Sugar_transport-like"/>
</dbReference>
<dbReference type="PANTHER" id="PTHR23526">
    <property type="entry name" value="INTEGRAL MEMBRANE TRANSPORT PROTEIN-RELATED"/>
    <property type="match status" value="1"/>
</dbReference>
<name>A0ABY1K948_9BACL</name>
<reference evidence="8 9" key="1">
    <citation type="submission" date="2017-01" db="EMBL/GenBank/DDBJ databases">
        <authorList>
            <person name="Varghese N."/>
            <person name="Submissions S."/>
        </authorList>
    </citation>
    <scope>NUCLEOTIDE SEQUENCE [LARGE SCALE GENOMIC DNA]</scope>
    <source>
        <strain evidence="8 9">ATCC 23464</strain>
    </source>
</reference>
<dbReference type="Pfam" id="PF07690">
    <property type="entry name" value="MFS_1"/>
    <property type="match status" value="1"/>
</dbReference>
<evidence type="ECO:0000256" key="2">
    <source>
        <dbReference type="ARBA" id="ARBA00022448"/>
    </source>
</evidence>
<dbReference type="RefSeq" id="WP_244556013.1">
    <property type="nucleotide sequence ID" value="NZ_FTNK01000014.1"/>
</dbReference>
<dbReference type="InterPro" id="IPR020846">
    <property type="entry name" value="MFS_dom"/>
</dbReference>
<evidence type="ECO:0000313" key="9">
    <source>
        <dbReference type="Proteomes" id="UP000186666"/>
    </source>
</evidence>
<feature type="transmembrane region" description="Helical" evidence="6">
    <location>
        <begin position="108"/>
        <end position="131"/>
    </location>
</feature>
<dbReference type="PROSITE" id="PS50850">
    <property type="entry name" value="MFS"/>
    <property type="match status" value="1"/>
</dbReference>
<proteinExistence type="predicted"/>
<feature type="transmembrane region" description="Helical" evidence="6">
    <location>
        <begin position="292"/>
        <end position="310"/>
    </location>
</feature>
<dbReference type="InterPro" id="IPR011701">
    <property type="entry name" value="MFS"/>
</dbReference>
<organism evidence="8 9">
    <name type="scientific">Paenibacillus macquariensis</name>
    <dbReference type="NCBI Taxonomy" id="948756"/>
    <lineage>
        <taxon>Bacteria</taxon>
        <taxon>Bacillati</taxon>
        <taxon>Bacillota</taxon>
        <taxon>Bacilli</taxon>
        <taxon>Bacillales</taxon>
        <taxon>Paenibacillaceae</taxon>
        <taxon>Paenibacillus</taxon>
    </lineage>
</organism>
<feature type="transmembrane region" description="Helical" evidence="6">
    <location>
        <begin position="21"/>
        <end position="44"/>
    </location>
</feature>
<dbReference type="SUPFAM" id="SSF103473">
    <property type="entry name" value="MFS general substrate transporter"/>
    <property type="match status" value="1"/>
</dbReference>
<feature type="transmembrane region" description="Helical" evidence="6">
    <location>
        <begin position="316"/>
        <end position="340"/>
    </location>
</feature>
<feature type="transmembrane region" description="Helical" evidence="6">
    <location>
        <begin position="50"/>
        <end position="71"/>
    </location>
</feature>